<dbReference type="SUPFAM" id="SSF47592">
    <property type="entry name" value="SWIB/MDM2 domain"/>
    <property type="match status" value="1"/>
</dbReference>
<gene>
    <name evidence="4" type="ORF">BN860_00342g</name>
</gene>
<evidence type="ECO:0000259" key="3">
    <source>
        <dbReference type="PROSITE" id="PS51998"/>
    </source>
</evidence>
<evidence type="ECO:0000256" key="1">
    <source>
        <dbReference type="SAM" id="MobiDB-lite"/>
    </source>
</evidence>
<evidence type="ECO:0000259" key="2">
    <source>
        <dbReference type="PROSITE" id="PS51925"/>
    </source>
</evidence>
<protein>
    <submittedName>
        <fullName evidence="4">ZYBA0S03-00342g1_1</fullName>
    </submittedName>
</protein>
<dbReference type="SMART" id="SM00151">
    <property type="entry name" value="SWIB"/>
    <property type="match status" value="1"/>
</dbReference>
<dbReference type="PROSITE" id="PS51925">
    <property type="entry name" value="SWIB_MDM2"/>
    <property type="match status" value="1"/>
</dbReference>
<feature type="region of interest" description="Disordered" evidence="1">
    <location>
        <begin position="77"/>
        <end position="114"/>
    </location>
</feature>
<feature type="compositionally biased region" description="Polar residues" evidence="1">
    <location>
        <begin position="187"/>
        <end position="196"/>
    </location>
</feature>
<name>A0A8J2T581_ZYGB2</name>
<dbReference type="Gene3D" id="1.10.245.10">
    <property type="entry name" value="SWIB/MDM2 domain"/>
    <property type="match status" value="1"/>
</dbReference>
<evidence type="ECO:0000313" key="5">
    <source>
        <dbReference type="Proteomes" id="UP000019375"/>
    </source>
</evidence>
<dbReference type="InterPro" id="IPR019835">
    <property type="entry name" value="SWIB_domain"/>
</dbReference>
<evidence type="ECO:0000313" key="4">
    <source>
        <dbReference type="EMBL" id="CDF88718.1"/>
    </source>
</evidence>
<dbReference type="InterPro" id="IPR014876">
    <property type="entry name" value="DEK_C"/>
</dbReference>
<proteinExistence type="predicted"/>
<feature type="compositionally biased region" description="Basic and acidic residues" evidence="1">
    <location>
        <begin position="219"/>
        <end position="238"/>
    </location>
</feature>
<organism evidence="4 5">
    <name type="scientific">Zygosaccharomyces bailii (strain CLIB 213 / ATCC 58445 / CBS 680 / BCRC 21525 / NBRC 1098 / NCYC 1416 / NRRL Y-2227)</name>
    <dbReference type="NCBI Taxonomy" id="1333698"/>
    <lineage>
        <taxon>Eukaryota</taxon>
        <taxon>Fungi</taxon>
        <taxon>Dikarya</taxon>
        <taxon>Ascomycota</taxon>
        <taxon>Saccharomycotina</taxon>
        <taxon>Saccharomycetes</taxon>
        <taxon>Saccharomycetales</taxon>
        <taxon>Saccharomycetaceae</taxon>
        <taxon>Zygosaccharomyces</taxon>
    </lineage>
</organism>
<keyword evidence="5" id="KW-1185">Reference proteome</keyword>
<dbReference type="InterPro" id="IPR036885">
    <property type="entry name" value="SWIB_MDM2_dom_sf"/>
</dbReference>
<feature type="domain" description="DM2" evidence="2">
    <location>
        <begin position="111"/>
        <end position="187"/>
    </location>
</feature>
<dbReference type="PROSITE" id="PS51998">
    <property type="entry name" value="DEK_C"/>
    <property type="match status" value="1"/>
</dbReference>
<sequence length="238" mass="27421">MVDLESYIPMIDAILSVANPDQATPKKIRKALQELFSVDLDNYRKDINKIIVDRFQESQKHPKRLVSYEELQKQDEATAKRLSNASKKRTKSSAGSKKRKTREGSGNSGGFNRTKVVLTEPLSEFLGETESTRTQVVKSVWDYIKRNNLQNPEDKREILCDEKMKPIFGDRVTMFSMNKTLSKFIRNSSDVTSSKTKSQEKVSSPREHDNKQNQVPQEEQDKNELEDQNNVERHLGEQ</sequence>
<dbReference type="Pfam" id="PF08766">
    <property type="entry name" value="DEK_C"/>
    <property type="match status" value="1"/>
</dbReference>
<feature type="compositionally biased region" description="Basic and acidic residues" evidence="1">
    <location>
        <begin position="197"/>
        <end position="211"/>
    </location>
</feature>
<dbReference type="InterPro" id="IPR003121">
    <property type="entry name" value="SWIB_MDM2_domain"/>
</dbReference>
<reference evidence="5" key="1">
    <citation type="journal article" date="2013" name="Genome Announc.">
        <title>Genome sequence of the food spoilage yeast Zygosaccharomyces bailii CLIB 213(T).</title>
        <authorList>
            <person name="Galeote V."/>
            <person name="Bigey F."/>
            <person name="Devillers H."/>
            <person name="Neuveglise C."/>
            <person name="Dequin S."/>
        </authorList>
    </citation>
    <scope>NUCLEOTIDE SEQUENCE [LARGE SCALE GENOMIC DNA]</scope>
    <source>
        <strain evidence="5">CLIB 213 / ATCC 58445 / CBS 680 / CCRC 21525 / NBRC 1098 / NCYC 1416 / NRRL Y-2227</strain>
    </source>
</reference>
<dbReference type="OrthoDB" id="10251073at2759"/>
<feature type="region of interest" description="Disordered" evidence="1">
    <location>
        <begin position="187"/>
        <end position="238"/>
    </location>
</feature>
<dbReference type="CDD" id="cd10567">
    <property type="entry name" value="SWIB-MDM2_like"/>
    <property type="match status" value="1"/>
</dbReference>
<dbReference type="PANTHER" id="PTHR13844">
    <property type="entry name" value="SWI/SNF-RELATED MATRIX-ASSOCIATED ACTIN-DEPENDENT REGULATOR OF CHROMATIN SUBFAMILY D"/>
    <property type="match status" value="1"/>
</dbReference>
<feature type="compositionally biased region" description="Basic residues" evidence="1">
    <location>
        <begin position="86"/>
        <end position="101"/>
    </location>
</feature>
<feature type="domain" description="DEK-C" evidence="3">
    <location>
        <begin position="1"/>
        <end position="56"/>
    </location>
</feature>
<dbReference type="AlphaFoldDB" id="A0A8J2T581"/>
<dbReference type="Proteomes" id="UP000019375">
    <property type="component" value="Unassembled WGS sequence"/>
</dbReference>
<dbReference type="Pfam" id="PF02201">
    <property type="entry name" value="SWIB"/>
    <property type="match status" value="1"/>
</dbReference>
<dbReference type="EMBL" id="HG316456">
    <property type="protein sequence ID" value="CDF88718.1"/>
    <property type="molecule type" value="Genomic_DNA"/>
</dbReference>
<accession>A0A8J2T581</accession>